<evidence type="ECO:0000313" key="3">
    <source>
        <dbReference type="Proteomes" id="UP001066276"/>
    </source>
</evidence>
<protein>
    <submittedName>
        <fullName evidence="2">Uncharacterized protein</fullName>
    </submittedName>
</protein>
<dbReference type="Proteomes" id="UP001066276">
    <property type="component" value="Chromosome 9"/>
</dbReference>
<sequence length="121" mass="13512">MFVTACAASQQVRSLRRGERAAVRTDTVLPASEEPRSIQGRSSDRAAVKPETTLEPKMDALRIDIGHLREEHKKLKERVNAPKNTVSDLHPSVADAASDISDLQKEVTRLRQRIEDQEGRS</sequence>
<feature type="compositionally biased region" description="Basic and acidic residues" evidence="1">
    <location>
        <begin position="42"/>
        <end position="55"/>
    </location>
</feature>
<gene>
    <name evidence="2" type="ORF">NDU88_003584</name>
</gene>
<keyword evidence="3" id="KW-1185">Reference proteome</keyword>
<feature type="region of interest" description="Disordered" evidence="1">
    <location>
        <begin position="23"/>
        <end position="55"/>
    </location>
</feature>
<proteinExistence type="predicted"/>
<evidence type="ECO:0000256" key="1">
    <source>
        <dbReference type="SAM" id="MobiDB-lite"/>
    </source>
</evidence>
<reference evidence="2" key="1">
    <citation type="journal article" date="2022" name="bioRxiv">
        <title>Sequencing and chromosome-scale assembly of the giantPleurodeles waltlgenome.</title>
        <authorList>
            <person name="Brown T."/>
            <person name="Elewa A."/>
            <person name="Iarovenko S."/>
            <person name="Subramanian E."/>
            <person name="Araus A.J."/>
            <person name="Petzold A."/>
            <person name="Susuki M."/>
            <person name="Suzuki K.-i.T."/>
            <person name="Hayashi T."/>
            <person name="Toyoda A."/>
            <person name="Oliveira C."/>
            <person name="Osipova E."/>
            <person name="Leigh N.D."/>
            <person name="Simon A."/>
            <person name="Yun M.H."/>
        </authorList>
    </citation>
    <scope>NUCLEOTIDE SEQUENCE</scope>
    <source>
        <strain evidence="2">20211129_DDA</strain>
        <tissue evidence="2">Liver</tissue>
    </source>
</reference>
<dbReference type="EMBL" id="JANPWB010000013">
    <property type="protein sequence ID" value="KAJ1106181.1"/>
    <property type="molecule type" value="Genomic_DNA"/>
</dbReference>
<accession>A0AAV7MS18</accession>
<comment type="caution">
    <text evidence="2">The sequence shown here is derived from an EMBL/GenBank/DDBJ whole genome shotgun (WGS) entry which is preliminary data.</text>
</comment>
<dbReference type="SUPFAM" id="SSF90257">
    <property type="entry name" value="Myosin rod fragments"/>
    <property type="match status" value="1"/>
</dbReference>
<organism evidence="2 3">
    <name type="scientific">Pleurodeles waltl</name>
    <name type="common">Iberian ribbed newt</name>
    <dbReference type="NCBI Taxonomy" id="8319"/>
    <lineage>
        <taxon>Eukaryota</taxon>
        <taxon>Metazoa</taxon>
        <taxon>Chordata</taxon>
        <taxon>Craniata</taxon>
        <taxon>Vertebrata</taxon>
        <taxon>Euteleostomi</taxon>
        <taxon>Amphibia</taxon>
        <taxon>Batrachia</taxon>
        <taxon>Caudata</taxon>
        <taxon>Salamandroidea</taxon>
        <taxon>Salamandridae</taxon>
        <taxon>Pleurodelinae</taxon>
        <taxon>Pleurodeles</taxon>
    </lineage>
</organism>
<feature type="region of interest" description="Disordered" evidence="1">
    <location>
        <begin position="75"/>
        <end position="100"/>
    </location>
</feature>
<dbReference type="Gene3D" id="1.20.5.340">
    <property type="match status" value="1"/>
</dbReference>
<dbReference type="AlphaFoldDB" id="A0AAV7MS18"/>
<name>A0AAV7MS18_PLEWA</name>
<evidence type="ECO:0000313" key="2">
    <source>
        <dbReference type="EMBL" id="KAJ1106181.1"/>
    </source>
</evidence>